<evidence type="ECO:0000256" key="1">
    <source>
        <dbReference type="ARBA" id="ARBA00004651"/>
    </source>
</evidence>
<name>A0A0F6UY14_STRSU</name>
<feature type="transmembrane region" description="Helical" evidence="6">
    <location>
        <begin position="398"/>
        <end position="424"/>
    </location>
</feature>
<feature type="transmembrane region" description="Helical" evidence="6">
    <location>
        <begin position="162"/>
        <end position="179"/>
    </location>
</feature>
<dbReference type="AlphaFoldDB" id="A0A0F6UY14"/>
<gene>
    <name evidence="7" type="primary">cpsQ</name>
    <name evidence="7" type="ORF">YS46.seq-orf00018</name>
</gene>
<dbReference type="PANTHER" id="PTHR30250:SF26">
    <property type="entry name" value="PSMA PROTEIN"/>
    <property type="match status" value="1"/>
</dbReference>
<organism evidence="7">
    <name type="scientific">Streptococcus suis</name>
    <dbReference type="NCBI Taxonomy" id="1307"/>
    <lineage>
        <taxon>Bacteria</taxon>
        <taxon>Bacillati</taxon>
        <taxon>Bacillota</taxon>
        <taxon>Bacilli</taxon>
        <taxon>Lactobacillales</taxon>
        <taxon>Streptococcaceae</taxon>
        <taxon>Streptococcus</taxon>
    </lineage>
</organism>
<keyword evidence="2" id="KW-1003">Cell membrane</keyword>
<feature type="transmembrane region" description="Helical" evidence="6">
    <location>
        <begin position="12"/>
        <end position="31"/>
    </location>
</feature>
<proteinExistence type="predicted"/>
<evidence type="ECO:0000256" key="5">
    <source>
        <dbReference type="ARBA" id="ARBA00023136"/>
    </source>
</evidence>
<feature type="transmembrane region" description="Helical" evidence="6">
    <location>
        <begin position="373"/>
        <end position="392"/>
    </location>
</feature>
<comment type="subcellular location">
    <subcellularLocation>
        <location evidence="1">Cell membrane</location>
        <topology evidence="1">Multi-pass membrane protein</topology>
    </subcellularLocation>
</comment>
<evidence type="ECO:0000256" key="6">
    <source>
        <dbReference type="SAM" id="Phobius"/>
    </source>
</evidence>
<dbReference type="EMBL" id="KM972271">
    <property type="protein sequence ID" value="AKE80209.1"/>
    <property type="molecule type" value="Genomic_DNA"/>
</dbReference>
<evidence type="ECO:0000313" key="7">
    <source>
        <dbReference type="EMBL" id="AKE80209.1"/>
    </source>
</evidence>
<feature type="transmembrane region" description="Helical" evidence="6">
    <location>
        <begin position="43"/>
        <end position="65"/>
    </location>
</feature>
<evidence type="ECO:0000256" key="2">
    <source>
        <dbReference type="ARBA" id="ARBA00022475"/>
    </source>
</evidence>
<feature type="transmembrane region" description="Helical" evidence="6">
    <location>
        <begin position="312"/>
        <end position="331"/>
    </location>
</feature>
<feature type="transmembrane region" description="Helical" evidence="6">
    <location>
        <begin position="465"/>
        <end position="485"/>
    </location>
</feature>
<evidence type="ECO:0000256" key="3">
    <source>
        <dbReference type="ARBA" id="ARBA00022692"/>
    </source>
</evidence>
<dbReference type="GO" id="GO:0005886">
    <property type="term" value="C:plasma membrane"/>
    <property type="evidence" value="ECO:0007669"/>
    <property type="project" value="UniProtKB-SubCell"/>
</dbReference>
<feature type="transmembrane region" description="Helical" evidence="6">
    <location>
        <begin position="436"/>
        <end position="453"/>
    </location>
</feature>
<feature type="transmembrane region" description="Helical" evidence="6">
    <location>
        <begin position="343"/>
        <end position="361"/>
    </location>
</feature>
<keyword evidence="4 6" id="KW-1133">Transmembrane helix</keyword>
<feature type="transmembrane region" description="Helical" evidence="6">
    <location>
        <begin position="129"/>
        <end position="150"/>
    </location>
</feature>
<keyword evidence="3 6" id="KW-0812">Transmembrane</keyword>
<accession>A0A0F6UY14</accession>
<reference evidence="7" key="1">
    <citation type="journal article" date="2015" name="Appl. Environ. Microbiol.">
        <title>Eight Novel Capsular Polysaccharide Synthesis Gene Loci Identified in Nontypeable Streptococcus suis Isolates.</title>
        <authorList>
            <person name="Zheng H."/>
            <person name="Ji S."/>
            <person name="Liu Z."/>
            <person name="Lan R."/>
            <person name="Huang Y."/>
            <person name="Bai X."/>
            <person name="Gottschalk M."/>
            <person name="Xu J."/>
        </authorList>
    </citation>
    <scope>NUCLEOTIDE SEQUENCE</scope>
    <source>
        <strain evidence="7">YS46_seq</strain>
    </source>
</reference>
<dbReference type="Pfam" id="PF01943">
    <property type="entry name" value="Polysacc_synt"/>
    <property type="match status" value="1"/>
</dbReference>
<feature type="transmembrane region" description="Helical" evidence="6">
    <location>
        <begin position="86"/>
        <end position="109"/>
    </location>
</feature>
<dbReference type="InterPro" id="IPR002797">
    <property type="entry name" value="Polysacc_synth"/>
</dbReference>
<dbReference type="PANTHER" id="PTHR30250">
    <property type="entry name" value="PST FAMILY PREDICTED COLANIC ACID TRANSPORTER"/>
    <property type="match status" value="1"/>
</dbReference>
<dbReference type="InterPro" id="IPR050833">
    <property type="entry name" value="Poly_Biosynth_Transport"/>
</dbReference>
<evidence type="ECO:0000256" key="4">
    <source>
        <dbReference type="ARBA" id="ARBA00022989"/>
    </source>
</evidence>
<feature type="transmembrane region" description="Helical" evidence="6">
    <location>
        <begin position="185"/>
        <end position="203"/>
    </location>
</feature>
<protein>
    <submittedName>
        <fullName evidence="7">Wzx</fullName>
    </submittedName>
</protein>
<keyword evidence="5 6" id="KW-0472">Membrane</keyword>
<sequence>MQNTKQIKIGAMLSYFAIILNVGAGLLYTPWMVRMIGQSQYGLYTLANSLLSLFLVDFGLSSATARYVSKYRAENDILKVNNFLGIIYKLYLIIDGIIFSTLIVVYFFIDIIYKNLTPIEIEQFKVVYIIAGLFSVINFPFVTLNGILTAYEEFIHLKLSEVFYRLFLVAIMIVVLLHGGRLYPVVVVNAAVGLAVIVYKFIVIKAKLPINVNFHYRDSSLMKELFGFSAWSTVSTLAQRLVFSITPTVLGIVANSTAIAVFGIVSTIEGYVFVFTTAINGMFMPAITRAFQKPDAEKELNPLFIGVGKFQYAINGLIVSVFFVVGMQFIELWMGNEYITADYGILLTIIPGLFYNSLQIANTSLIVTNKVKYQACVNLFMGVINIVLAFVLSKRFGVLGACISIFIAFMVRNVLLNIICYKVLKLDILKFIRDCYIRMSIPICISVLIGFVINRIICPKGWMDLIIRGAVVSGIFVVSLFLFGLNKLDRKFILQYLRHRGEK</sequence>